<dbReference type="EMBL" id="BAABFU010000002">
    <property type="protein sequence ID" value="GAA4348396.1"/>
    <property type="molecule type" value="Genomic_DNA"/>
</dbReference>
<comment type="cofactor">
    <cofactor evidence="1">
        <name>Zn(2+)</name>
        <dbReference type="ChEBI" id="CHEBI:29105"/>
    </cofactor>
</comment>
<dbReference type="PANTHER" id="PTHR12756">
    <property type="entry name" value="CYTOSOLIC CARBOXYPEPTIDASE"/>
    <property type="match status" value="1"/>
</dbReference>
<accession>A0ABP8HZZ1</accession>
<name>A0ABP8HZZ1_9GAMM</name>
<comment type="caution">
    <text evidence="4">The sequence shown here is derived from an EMBL/GenBank/DDBJ whole genome shotgun (WGS) entry which is preliminary data.</text>
</comment>
<evidence type="ECO:0000256" key="1">
    <source>
        <dbReference type="ARBA" id="ARBA00001947"/>
    </source>
</evidence>
<dbReference type="SMART" id="SM00631">
    <property type="entry name" value="Zn_pept"/>
    <property type="match status" value="1"/>
</dbReference>
<keyword evidence="4" id="KW-0645">Protease</keyword>
<feature type="domain" description="Peptidase M14" evidence="3">
    <location>
        <begin position="111"/>
        <end position="374"/>
    </location>
</feature>
<keyword evidence="4" id="KW-0378">Hydrolase</keyword>
<dbReference type="Gene3D" id="3.40.630.10">
    <property type="entry name" value="Zn peptidases"/>
    <property type="match status" value="1"/>
</dbReference>
<dbReference type="Gene3D" id="2.60.40.3120">
    <property type="match status" value="1"/>
</dbReference>
<dbReference type="Pfam" id="PF00246">
    <property type="entry name" value="Peptidase_M14"/>
    <property type="match status" value="1"/>
</dbReference>
<dbReference type="Pfam" id="PF18027">
    <property type="entry name" value="Pepdidase_M14_N"/>
    <property type="match status" value="1"/>
</dbReference>
<reference evidence="5" key="1">
    <citation type="journal article" date="2019" name="Int. J. Syst. Evol. Microbiol.">
        <title>The Global Catalogue of Microorganisms (GCM) 10K type strain sequencing project: providing services to taxonomists for standard genome sequencing and annotation.</title>
        <authorList>
            <consortium name="The Broad Institute Genomics Platform"/>
            <consortium name="The Broad Institute Genome Sequencing Center for Infectious Disease"/>
            <person name="Wu L."/>
            <person name="Ma J."/>
        </authorList>
    </citation>
    <scope>NUCLEOTIDE SEQUENCE [LARGE SCALE GENOMIC DNA]</scope>
    <source>
        <strain evidence="5">JCM 17727</strain>
    </source>
</reference>
<dbReference type="PANTHER" id="PTHR12756:SF11">
    <property type="entry name" value="CYTOSOLIC CARBOXYPEPTIDASE 1"/>
    <property type="match status" value="1"/>
</dbReference>
<keyword evidence="4" id="KW-0121">Carboxypeptidase</keyword>
<dbReference type="GO" id="GO:0004180">
    <property type="term" value="F:carboxypeptidase activity"/>
    <property type="evidence" value="ECO:0007669"/>
    <property type="project" value="UniProtKB-KW"/>
</dbReference>
<dbReference type="PROSITE" id="PS52035">
    <property type="entry name" value="PEPTIDASE_M14"/>
    <property type="match status" value="1"/>
</dbReference>
<protein>
    <submittedName>
        <fullName evidence="4">M14-type cytosolic carboxypeptidase</fullName>
    </submittedName>
</protein>
<keyword evidence="5" id="KW-1185">Reference proteome</keyword>
<dbReference type="SUPFAM" id="SSF53187">
    <property type="entry name" value="Zn-dependent exopeptidases"/>
    <property type="match status" value="1"/>
</dbReference>
<proteinExistence type="inferred from homology"/>
<evidence type="ECO:0000313" key="5">
    <source>
        <dbReference type="Proteomes" id="UP001501294"/>
    </source>
</evidence>
<organism evidence="4 5">
    <name type="scientific">Kangiella taiwanensis</name>
    <dbReference type="NCBI Taxonomy" id="1079179"/>
    <lineage>
        <taxon>Bacteria</taxon>
        <taxon>Pseudomonadati</taxon>
        <taxon>Pseudomonadota</taxon>
        <taxon>Gammaproteobacteria</taxon>
        <taxon>Kangiellales</taxon>
        <taxon>Kangiellaceae</taxon>
        <taxon>Kangiella</taxon>
    </lineage>
</organism>
<dbReference type="RefSeq" id="WP_223577780.1">
    <property type="nucleotide sequence ID" value="NZ_BAABFU010000002.1"/>
</dbReference>
<dbReference type="InterPro" id="IPR040626">
    <property type="entry name" value="Pepdidase_M14_N"/>
</dbReference>
<dbReference type="CDD" id="cd06234">
    <property type="entry name" value="M14_PaCCP-like"/>
    <property type="match status" value="1"/>
</dbReference>
<evidence type="ECO:0000256" key="2">
    <source>
        <dbReference type="PROSITE-ProRule" id="PRU01379"/>
    </source>
</evidence>
<evidence type="ECO:0000259" key="3">
    <source>
        <dbReference type="PROSITE" id="PS52035"/>
    </source>
</evidence>
<dbReference type="Proteomes" id="UP001501294">
    <property type="component" value="Unassembled WGS sequence"/>
</dbReference>
<evidence type="ECO:0000313" key="4">
    <source>
        <dbReference type="EMBL" id="GAA4348396.1"/>
    </source>
</evidence>
<gene>
    <name evidence="4" type="ORF">GCM10023150_11740</name>
</gene>
<feature type="active site" description="Proton donor/acceptor" evidence="2">
    <location>
        <position position="335"/>
    </location>
</feature>
<dbReference type="InterPro" id="IPR050821">
    <property type="entry name" value="Cytosolic_carboxypeptidase"/>
</dbReference>
<dbReference type="InterPro" id="IPR000834">
    <property type="entry name" value="Peptidase_M14"/>
</dbReference>
<sequence>MKINSSFDSGNIELVSADTLSNITLKIRTDSNSEFKQWFHFKAHAESGQSYGFEILNAKDCSYVDGWENYQVVASYDRQYWFRVDTEFTSEKTLKFKHHFEQATVYFSYFEPYSYERHQNLVQAAQLSDLCQHKILGHTVDGRDMDLLVIGDESKERKMWITARQHPGETMAEWCAEGLIDRLLDENDALARSLLDKAVFYVVPNMNVDGSYRGNLRSNAAGANLNREWQNPSMEKSPEVYLVREQMKQTGVDAYLDLHGDEALPYVFVAGTEGVPSYSDKIKALEDEFKRILESVNPDFQDKFGYDKDEPGKANLTVANSWVGEEFKCLSYTLEMPFKDNANLPNKETGWSGERSYILGQTLLNPLYQLVDKLRA</sequence>
<comment type="similarity">
    <text evidence="2">Belongs to the peptidase M14 family.</text>
</comment>